<dbReference type="PANTHER" id="PTHR30093">
    <property type="entry name" value="GENERAL SECRETION PATHWAY PROTEIN G"/>
    <property type="match status" value="1"/>
</dbReference>
<evidence type="ECO:0000256" key="3">
    <source>
        <dbReference type="ARBA" id="ARBA00020042"/>
    </source>
</evidence>
<dbReference type="Pfam" id="PF07963">
    <property type="entry name" value="N_methyl"/>
    <property type="match status" value="1"/>
</dbReference>
<name>A0ABD6G6Y8_AGRVI</name>
<dbReference type="EMBL" id="MBEV02000002">
    <property type="protein sequence ID" value="MUP04307.1"/>
    <property type="molecule type" value="Genomic_DNA"/>
</dbReference>
<dbReference type="AlphaFoldDB" id="A0ABD6G6Y8"/>
<dbReference type="InterPro" id="IPR013545">
    <property type="entry name" value="T2SS_protein-GspG_C"/>
</dbReference>
<evidence type="ECO:0000256" key="8">
    <source>
        <dbReference type="ARBA" id="ARBA00022989"/>
    </source>
</evidence>
<evidence type="ECO:0000256" key="1">
    <source>
        <dbReference type="ARBA" id="ARBA00004377"/>
    </source>
</evidence>
<evidence type="ECO:0000256" key="4">
    <source>
        <dbReference type="ARBA" id="ARBA00022475"/>
    </source>
</evidence>
<dbReference type="InterPro" id="IPR000983">
    <property type="entry name" value="Bac_GSPG_pilin"/>
</dbReference>
<dbReference type="SUPFAM" id="SSF54523">
    <property type="entry name" value="Pili subunits"/>
    <property type="match status" value="1"/>
</dbReference>
<dbReference type="InterPro" id="IPR045584">
    <property type="entry name" value="Pilin-like"/>
</dbReference>
<comment type="subcellular location">
    <subcellularLocation>
        <location evidence="1">Cell inner membrane</location>
        <topology evidence="1">Single-pass membrane protein</topology>
    </subcellularLocation>
</comment>
<keyword evidence="6" id="KW-0997">Cell inner membrane</keyword>
<keyword evidence="5" id="KW-0488">Methylation</keyword>
<evidence type="ECO:0000256" key="6">
    <source>
        <dbReference type="ARBA" id="ARBA00022519"/>
    </source>
</evidence>
<keyword evidence="9 10" id="KW-0472">Membrane</keyword>
<sequence>MQAISADIKTNRSNQDESYSDAGFSLVELLVVVAIMGLLIGLVAPRVLRYLDTAKVESAKTQIHNIQSALELYYLDTGTYPSQNEGLSALSVAPASAKVWNGPYLKGADSLKDPWGHAYVYKLTEAGQGPLVISFGRDGKEGGDGEDHDLP</sequence>
<comment type="similarity">
    <text evidence="2">Belongs to the GSP G family.</text>
</comment>
<dbReference type="Gene3D" id="3.30.700.10">
    <property type="entry name" value="Glycoprotein, Type 4 Pilin"/>
    <property type="match status" value="1"/>
</dbReference>
<accession>A0ABD6G6Y8</accession>
<keyword evidence="8 10" id="KW-1133">Transmembrane helix</keyword>
<dbReference type="PANTHER" id="PTHR30093:SF45">
    <property type="entry name" value="TYPE II SECRETION SYSTEM CORE PROTEIN G"/>
    <property type="match status" value="1"/>
</dbReference>
<dbReference type="NCBIfam" id="TIGR01710">
    <property type="entry name" value="typeII_sec_gspG"/>
    <property type="match status" value="1"/>
</dbReference>
<evidence type="ECO:0000313" key="13">
    <source>
        <dbReference type="Proteomes" id="UP000175993"/>
    </source>
</evidence>
<keyword evidence="4" id="KW-1003">Cell membrane</keyword>
<gene>
    <name evidence="12" type="primary">gspG</name>
    <name evidence="12" type="ORF">BBI04_005700</name>
</gene>
<dbReference type="GO" id="GO:0005886">
    <property type="term" value="C:plasma membrane"/>
    <property type="evidence" value="ECO:0007669"/>
    <property type="project" value="UniProtKB-SubCell"/>
</dbReference>
<dbReference type="InterPro" id="IPR010054">
    <property type="entry name" value="Type2_sec_GspG"/>
</dbReference>
<evidence type="ECO:0000256" key="7">
    <source>
        <dbReference type="ARBA" id="ARBA00022692"/>
    </source>
</evidence>
<evidence type="ECO:0000256" key="5">
    <source>
        <dbReference type="ARBA" id="ARBA00022481"/>
    </source>
</evidence>
<dbReference type="Pfam" id="PF08334">
    <property type="entry name" value="T2SSG"/>
    <property type="match status" value="1"/>
</dbReference>
<evidence type="ECO:0000256" key="10">
    <source>
        <dbReference type="SAM" id="Phobius"/>
    </source>
</evidence>
<dbReference type="Proteomes" id="UP000175993">
    <property type="component" value="Unassembled WGS sequence"/>
</dbReference>
<reference evidence="12 13" key="1">
    <citation type="submission" date="2019-11" db="EMBL/GenBank/DDBJ databases">
        <title>Whole-genome sequencing of Allorhizobium vitis.</title>
        <authorList>
            <person name="Gan H.M."/>
            <person name="Savka M.A."/>
        </authorList>
    </citation>
    <scope>NUCLEOTIDE SEQUENCE [LARGE SCALE GENOMIC DNA]</scope>
    <source>
        <strain evidence="12 13">AB4</strain>
    </source>
</reference>
<feature type="transmembrane region" description="Helical" evidence="10">
    <location>
        <begin position="22"/>
        <end position="44"/>
    </location>
</feature>
<keyword evidence="7 10" id="KW-0812">Transmembrane</keyword>
<organism evidence="12 13">
    <name type="scientific">Agrobacterium vitis</name>
    <name type="common">Rhizobium vitis</name>
    <dbReference type="NCBI Taxonomy" id="373"/>
    <lineage>
        <taxon>Bacteria</taxon>
        <taxon>Pseudomonadati</taxon>
        <taxon>Pseudomonadota</taxon>
        <taxon>Alphaproteobacteria</taxon>
        <taxon>Hyphomicrobiales</taxon>
        <taxon>Rhizobiaceae</taxon>
        <taxon>Rhizobium/Agrobacterium group</taxon>
        <taxon>Agrobacterium</taxon>
    </lineage>
</organism>
<feature type="domain" description="Type II secretion system protein GspG C-terminal" evidence="11">
    <location>
        <begin position="46"/>
        <end position="150"/>
    </location>
</feature>
<evidence type="ECO:0000256" key="9">
    <source>
        <dbReference type="ARBA" id="ARBA00023136"/>
    </source>
</evidence>
<dbReference type="PROSITE" id="PS00409">
    <property type="entry name" value="PROKAR_NTER_METHYL"/>
    <property type="match status" value="1"/>
</dbReference>
<evidence type="ECO:0000313" key="12">
    <source>
        <dbReference type="EMBL" id="MUP04307.1"/>
    </source>
</evidence>
<dbReference type="NCBIfam" id="TIGR02532">
    <property type="entry name" value="IV_pilin_GFxxxE"/>
    <property type="match status" value="1"/>
</dbReference>
<comment type="caution">
    <text evidence="12">The sequence shown here is derived from an EMBL/GenBank/DDBJ whole genome shotgun (WGS) entry which is preliminary data.</text>
</comment>
<dbReference type="RefSeq" id="WP_070164075.1">
    <property type="nucleotide sequence ID" value="NZ_CP118259.1"/>
</dbReference>
<protein>
    <recommendedName>
        <fullName evidence="3">Type II secretion system core protein G</fullName>
    </recommendedName>
</protein>
<proteinExistence type="inferred from homology"/>
<evidence type="ECO:0000259" key="11">
    <source>
        <dbReference type="Pfam" id="PF08334"/>
    </source>
</evidence>
<evidence type="ECO:0000256" key="2">
    <source>
        <dbReference type="ARBA" id="ARBA00009984"/>
    </source>
</evidence>
<dbReference type="InterPro" id="IPR012902">
    <property type="entry name" value="N_methyl_site"/>
</dbReference>
<dbReference type="PRINTS" id="PR00813">
    <property type="entry name" value="BCTERIALGSPG"/>
</dbReference>